<dbReference type="InterPro" id="IPR012338">
    <property type="entry name" value="Beta-lactam/transpept-like"/>
</dbReference>
<evidence type="ECO:0000313" key="1">
    <source>
        <dbReference type="EMBL" id="SFF43048.1"/>
    </source>
</evidence>
<accession>A0A1I2IN51</accession>
<dbReference type="Gene3D" id="3.40.710.10">
    <property type="entry name" value="DD-peptidase/beta-lactamase superfamily"/>
    <property type="match status" value="1"/>
</dbReference>
<name>A0A1I2IN51_9BACT</name>
<proteinExistence type="predicted"/>
<evidence type="ECO:0000313" key="2">
    <source>
        <dbReference type="Proteomes" id="UP000199400"/>
    </source>
</evidence>
<keyword evidence="2" id="KW-1185">Reference proteome</keyword>
<dbReference type="RefSeq" id="WP_170136396.1">
    <property type="nucleotide sequence ID" value="NZ_FOMX01000071.1"/>
</dbReference>
<gene>
    <name evidence="1" type="ORF">SAMN02745121_08818</name>
</gene>
<sequence length="54" mass="5691">MPPDAYQASGFQGQAVLVVPSRDAAIVRLRMTHDRAAWDLDAFAAAVLAALPPA</sequence>
<organism evidence="1 2">
    <name type="scientific">Nannocystis exedens</name>
    <dbReference type="NCBI Taxonomy" id="54"/>
    <lineage>
        <taxon>Bacteria</taxon>
        <taxon>Pseudomonadati</taxon>
        <taxon>Myxococcota</taxon>
        <taxon>Polyangia</taxon>
        <taxon>Nannocystales</taxon>
        <taxon>Nannocystaceae</taxon>
        <taxon>Nannocystis</taxon>
    </lineage>
</organism>
<reference evidence="2" key="1">
    <citation type="submission" date="2016-10" db="EMBL/GenBank/DDBJ databases">
        <authorList>
            <person name="Varghese N."/>
            <person name="Submissions S."/>
        </authorList>
    </citation>
    <scope>NUCLEOTIDE SEQUENCE [LARGE SCALE GENOMIC DNA]</scope>
    <source>
        <strain evidence="2">ATCC 25963</strain>
    </source>
</reference>
<dbReference type="EMBL" id="FOMX01000071">
    <property type="protein sequence ID" value="SFF43048.1"/>
    <property type="molecule type" value="Genomic_DNA"/>
</dbReference>
<evidence type="ECO:0008006" key="3">
    <source>
        <dbReference type="Google" id="ProtNLM"/>
    </source>
</evidence>
<protein>
    <recommendedName>
        <fullName evidence="3">Beta-lactamase</fullName>
    </recommendedName>
</protein>
<dbReference type="AlphaFoldDB" id="A0A1I2IN51"/>
<dbReference type="Proteomes" id="UP000199400">
    <property type="component" value="Unassembled WGS sequence"/>
</dbReference>